<dbReference type="PANTHER" id="PTHR48251">
    <property type="entry name" value="COILED-COIL DOMAIN-CONTAINING PROTEIN 160"/>
    <property type="match status" value="1"/>
</dbReference>
<keyword evidence="1" id="KW-0175">Coiled coil</keyword>
<dbReference type="PANTHER" id="PTHR48251:SF1">
    <property type="entry name" value="COILED-COIL DOMAIN-CONTAINING PROTEIN 160"/>
    <property type="match status" value="1"/>
</dbReference>
<proteinExistence type="predicted"/>
<protein>
    <submittedName>
        <fullName evidence="2">Uncharacterized protein</fullName>
    </submittedName>
</protein>
<name>A0AAV7VCM5_PLEWA</name>
<keyword evidence="3" id="KW-1185">Reference proteome</keyword>
<gene>
    <name evidence="2" type="ORF">NDU88_002230</name>
</gene>
<accession>A0AAV7VCM5</accession>
<feature type="coiled-coil region" evidence="1">
    <location>
        <begin position="137"/>
        <end position="241"/>
    </location>
</feature>
<dbReference type="Proteomes" id="UP001066276">
    <property type="component" value="Chromosome 2_1"/>
</dbReference>
<evidence type="ECO:0000256" key="1">
    <source>
        <dbReference type="SAM" id="Coils"/>
    </source>
</evidence>
<dbReference type="EMBL" id="JANPWB010000003">
    <property type="protein sequence ID" value="KAJ1198389.1"/>
    <property type="molecule type" value="Genomic_DNA"/>
</dbReference>
<comment type="caution">
    <text evidence="2">The sequence shown here is derived from an EMBL/GenBank/DDBJ whole genome shotgun (WGS) entry which is preliminary data.</text>
</comment>
<evidence type="ECO:0000313" key="2">
    <source>
        <dbReference type="EMBL" id="KAJ1198389.1"/>
    </source>
</evidence>
<organism evidence="2 3">
    <name type="scientific">Pleurodeles waltl</name>
    <name type="common">Iberian ribbed newt</name>
    <dbReference type="NCBI Taxonomy" id="8319"/>
    <lineage>
        <taxon>Eukaryota</taxon>
        <taxon>Metazoa</taxon>
        <taxon>Chordata</taxon>
        <taxon>Craniata</taxon>
        <taxon>Vertebrata</taxon>
        <taxon>Euteleostomi</taxon>
        <taxon>Amphibia</taxon>
        <taxon>Batrachia</taxon>
        <taxon>Caudata</taxon>
        <taxon>Salamandroidea</taxon>
        <taxon>Salamandridae</taxon>
        <taxon>Pleurodelinae</taxon>
        <taxon>Pleurodeles</taxon>
    </lineage>
</organism>
<dbReference type="AlphaFoldDB" id="A0AAV7VCM5"/>
<evidence type="ECO:0000313" key="3">
    <source>
        <dbReference type="Proteomes" id="UP001066276"/>
    </source>
</evidence>
<reference evidence="2" key="1">
    <citation type="journal article" date="2022" name="bioRxiv">
        <title>Sequencing and chromosome-scale assembly of the giantPleurodeles waltlgenome.</title>
        <authorList>
            <person name="Brown T."/>
            <person name="Elewa A."/>
            <person name="Iarovenko S."/>
            <person name="Subramanian E."/>
            <person name="Araus A.J."/>
            <person name="Petzold A."/>
            <person name="Susuki M."/>
            <person name="Suzuki K.-i.T."/>
            <person name="Hayashi T."/>
            <person name="Toyoda A."/>
            <person name="Oliveira C."/>
            <person name="Osipova E."/>
            <person name="Leigh N.D."/>
            <person name="Simon A."/>
            <person name="Yun M.H."/>
        </authorList>
    </citation>
    <scope>NUCLEOTIDE SEQUENCE</scope>
    <source>
        <strain evidence="2">20211129_DDA</strain>
        <tissue evidence="2">Liver</tissue>
    </source>
</reference>
<sequence>MAKEEHWVQRLFSPQFTVQDLFEPPGGEDSLTFEKRSKERAKKVEKIYNLATKKIQEEEKRKRKDYISKMIVHECEPKLPEKDSDSKNTTTACKNTTLYSGDSNFGSDIEDYEDICIWKSKDLAIIRQEMREKHLELKAQKIQLLNLNAEIAELKTKYKKTEEAYENVQQALSLSKRKSQCYALHVQQLEKDNLKKDLELQAAKEELKEKSKTVSNLSRDLHKAKMEIQSLVLQNKDLQKQGIQSKQQQEIRNVALIEKEKLQYSLHLKKLHQEMETIREEMNREKLLHARNLSALDLLRKHFSSLPTSKIPDNFKVNFIQK</sequence>